<organism evidence="1 2">
    <name type="scientific">Panagrolaimus sp. JU765</name>
    <dbReference type="NCBI Taxonomy" id="591449"/>
    <lineage>
        <taxon>Eukaryota</taxon>
        <taxon>Metazoa</taxon>
        <taxon>Ecdysozoa</taxon>
        <taxon>Nematoda</taxon>
        <taxon>Chromadorea</taxon>
        <taxon>Rhabditida</taxon>
        <taxon>Tylenchina</taxon>
        <taxon>Panagrolaimomorpha</taxon>
        <taxon>Panagrolaimoidea</taxon>
        <taxon>Panagrolaimidae</taxon>
        <taxon>Panagrolaimus</taxon>
    </lineage>
</organism>
<evidence type="ECO:0000313" key="2">
    <source>
        <dbReference type="WBParaSite" id="JU765_v2.g6283.t1"/>
    </source>
</evidence>
<protein>
    <submittedName>
        <fullName evidence="2">AAA+ ATPase domain-containing protein</fullName>
    </submittedName>
</protein>
<reference evidence="2" key="1">
    <citation type="submission" date="2022-11" db="UniProtKB">
        <authorList>
            <consortium name="WormBaseParasite"/>
        </authorList>
    </citation>
    <scope>IDENTIFICATION</scope>
</reference>
<name>A0AC34RF51_9BILA</name>
<sequence>MVKFGERILLMKSKSFDDAVDEALKMTPTAGRQVGQPSDETPISFGSLGGLKEVKQQLREIFLWQNKYSKLYVKCGLRIGGGAILYGPSGCGKSLCMRAVATESKLPVISIKGPELLSKYIGASEQNVRSVFERARAAKPCLVVFDEFDALVPKRGHDSTGVTDRVVNQFLTELDGVDSSNDGIYVIASTNRIDLIDEALLRPGRFDHKVFVGFPLENDRKEILEILTRELTVEENVDFDELAKMTENWTCAELRGLVLNANFKAMDEQGSDSVLKMSHLLAAVSESHPKQPKTKVTSHEPASRVTLA</sequence>
<evidence type="ECO:0000313" key="1">
    <source>
        <dbReference type="Proteomes" id="UP000887576"/>
    </source>
</evidence>
<dbReference type="Proteomes" id="UP000887576">
    <property type="component" value="Unplaced"/>
</dbReference>
<proteinExistence type="predicted"/>
<accession>A0AC34RF51</accession>
<dbReference type="WBParaSite" id="JU765_v2.g6283.t1">
    <property type="protein sequence ID" value="JU765_v2.g6283.t1"/>
    <property type="gene ID" value="JU765_v2.g6283"/>
</dbReference>